<dbReference type="OrthoDB" id="2018023at2759"/>
<dbReference type="InterPro" id="IPR015940">
    <property type="entry name" value="UBA"/>
</dbReference>
<proteinExistence type="predicted"/>
<organism evidence="3 4">
    <name type="scientific">Holothuria leucospilota</name>
    <name type="common">Black long sea cucumber</name>
    <name type="synonym">Mertensiothuria leucospilota</name>
    <dbReference type="NCBI Taxonomy" id="206669"/>
    <lineage>
        <taxon>Eukaryota</taxon>
        <taxon>Metazoa</taxon>
        <taxon>Echinodermata</taxon>
        <taxon>Eleutherozoa</taxon>
        <taxon>Echinozoa</taxon>
        <taxon>Holothuroidea</taxon>
        <taxon>Aspidochirotacea</taxon>
        <taxon>Aspidochirotida</taxon>
        <taxon>Holothuriidae</taxon>
        <taxon>Holothuria</taxon>
    </lineage>
</organism>
<comment type="caution">
    <text evidence="3">The sequence shown here is derived from an EMBL/GenBank/DDBJ whole genome shotgun (WGS) entry which is preliminary data.</text>
</comment>
<evidence type="ECO:0000313" key="4">
    <source>
        <dbReference type="Proteomes" id="UP001152320"/>
    </source>
</evidence>
<evidence type="ECO:0000259" key="2">
    <source>
        <dbReference type="PROSITE" id="PS50030"/>
    </source>
</evidence>
<reference evidence="3" key="1">
    <citation type="submission" date="2021-10" db="EMBL/GenBank/DDBJ databases">
        <title>Tropical sea cucumber genome reveals ecological adaptation and Cuvierian tubules defense mechanism.</title>
        <authorList>
            <person name="Chen T."/>
        </authorList>
    </citation>
    <scope>NUCLEOTIDE SEQUENCE</scope>
    <source>
        <strain evidence="3">Nanhai2018</strain>
        <tissue evidence="3">Muscle</tissue>
    </source>
</reference>
<dbReference type="InterPro" id="IPR042575">
    <property type="entry name" value="UBAP1_C"/>
</dbReference>
<feature type="region of interest" description="Disordered" evidence="1">
    <location>
        <begin position="1"/>
        <end position="20"/>
    </location>
</feature>
<feature type="region of interest" description="Disordered" evidence="1">
    <location>
        <begin position="84"/>
        <end position="115"/>
    </location>
</feature>
<feature type="domain" description="UBA" evidence="2">
    <location>
        <begin position="420"/>
        <end position="467"/>
    </location>
</feature>
<sequence length="502" mass="56144">MAFGSYQRSHSHPAGMSNSEGIKMRLSDNVLPTPEVFLPHHFQLVESTVLREPEYTFDVEESFLKWTQDIIEKERRRELLESKKIEDQNYENHKHVKHEPQEPPSNPEGSVDKMAPEGALRVPPVQAKLGTDILMPTPSNSNKQTDRNDINSATHLFDLADFENVASDPFEATELQTLNVIEELKSVLASSSSAVPPPEQVSDASSRTTSSDEADPSQRPDTNSVKDIPELSQIKLESESVAFKKSRLNDDISSKSLPKERSILEDSHFDHDDLSQSLDNFLLHSTNKSALLNSSPLPAIVSKPRQGPSVTENNKSHEDFQSQRNRSKSSPQESMPSDSIPNHRQAVPPPGYPKMDQYSQNLSKYTPLPPSPSMSNVSKKQEEVDPDFSALDEGSKNFTTMITSMGFPTGRTARAVKRLGHDDKLVIDALCAIDRLCNKGFSEEKVEDALNLLDNDEEKILSFLTLMKRFEELGFKPDDIKRELLVHGNDEEKTLDALTAKS</sequence>
<keyword evidence="4" id="KW-1185">Reference proteome</keyword>
<dbReference type="AlphaFoldDB" id="A0A9Q1BNE0"/>
<dbReference type="Proteomes" id="UP001152320">
    <property type="component" value="Chromosome 14"/>
</dbReference>
<dbReference type="InterPro" id="IPR049467">
    <property type="entry name" value="UBAP-1-like_UBA2"/>
</dbReference>
<dbReference type="PANTHER" id="PTHR15960">
    <property type="entry name" value="LD44032P"/>
    <property type="match status" value="1"/>
</dbReference>
<dbReference type="Pfam" id="PF21267">
    <property type="entry name" value="UBAP-1_UBA2"/>
    <property type="match status" value="1"/>
</dbReference>
<dbReference type="GO" id="GO:0000813">
    <property type="term" value="C:ESCRT I complex"/>
    <property type="evidence" value="ECO:0007669"/>
    <property type="project" value="InterPro"/>
</dbReference>
<dbReference type="GO" id="GO:0043162">
    <property type="term" value="P:ubiquitin-dependent protein catabolic process via the multivesicular body sorting pathway"/>
    <property type="evidence" value="ECO:0007669"/>
    <property type="project" value="InterPro"/>
</dbReference>
<feature type="compositionally biased region" description="Basic and acidic residues" evidence="1">
    <location>
        <begin position="84"/>
        <end position="101"/>
    </location>
</feature>
<name>A0A9Q1BNE0_HOLLE</name>
<dbReference type="GO" id="GO:0043130">
    <property type="term" value="F:ubiquitin binding"/>
    <property type="evidence" value="ECO:0007669"/>
    <property type="project" value="InterPro"/>
</dbReference>
<dbReference type="InterPro" id="IPR038870">
    <property type="entry name" value="UBAP1"/>
</dbReference>
<dbReference type="CDD" id="cd14316">
    <property type="entry name" value="UBA2_UBAP1_like"/>
    <property type="match status" value="1"/>
</dbReference>
<dbReference type="EMBL" id="JAIZAY010000014">
    <property type="protein sequence ID" value="KAJ8029872.1"/>
    <property type="molecule type" value="Genomic_DNA"/>
</dbReference>
<feature type="region of interest" description="Disordered" evidence="1">
    <location>
        <begin position="295"/>
        <end position="392"/>
    </location>
</feature>
<dbReference type="PANTHER" id="PTHR15960:SF5">
    <property type="entry name" value="LD44032P"/>
    <property type="match status" value="1"/>
</dbReference>
<gene>
    <name evidence="3" type="ORF">HOLleu_29384</name>
</gene>
<evidence type="ECO:0000256" key="1">
    <source>
        <dbReference type="SAM" id="MobiDB-lite"/>
    </source>
</evidence>
<evidence type="ECO:0000313" key="3">
    <source>
        <dbReference type="EMBL" id="KAJ8029872.1"/>
    </source>
</evidence>
<feature type="compositionally biased region" description="Polar residues" evidence="1">
    <location>
        <begin position="322"/>
        <end position="342"/>
    </location>
</feature>
<accession>A0A9Q1BNE0</accession>
<dbReference type="PROSITE" id="PS50030">
    <property type="entry name" value="UBA"/>
    <property type="match status" value="1"/>
</dbReference>
<protein>
    <submittedName>
        <fullName evidence="3">Ubiquitin-associated protein 1</fullName>
    </submittedName>
</protein>
<feature type="region of interest" description="Disordered" evidence="1">
    <location>
        <begin position="189"/>
        <end position="230"/>
    </location>
</feature>
<dbReference type="Gene3D" id="1.20.120.1920">
    <property type="entry name" value="UBAP1 SOUBA domain"/>
    <property type="match status" value="1"/>
</dbReference>